<protein>
    <recommendedName>
        <fullName evidence="4">Helix-turn-helix domain-containing protein</fullName>
    </recommendedName>
</protein>
<name>A0A7L4YJP2_9ACTN</name>
<sequence>MSTDERRRRLADAVKAYRAARPWYTHDRIRQEGGPSGPTITAIEAGDIVKPFSIRRLEAALGWPEGRAAEVADGRIDIRWFDESAPVIVEPSGLEGFSEYDLAMELARRLAPTTTSDETNVSAFDRPPRPNVFAEPETEASRQAPDDGGYWRSDKRIPEDLPAAAAEGHGGEEDPVRRRKRELDEAGEESQDDGGAE</sequence>
<feature type="compositionally biased region" description="Polar residues" evidence="1">
    <location>
        <begin position="113"/>
        <end position="122"/>
    </location>
</feature>
<evidence type="ECO:0008006" key="4">
    <source>
        <dbReference type="Google" id="ProtNLM"/>
    </source>
</evidence>
<dbReference type="AlphaFoldDB" id="A0A7L4YJP2"/>
<dbReference type="EMBL" id="CP047156">
    <property type="protein sequence ID" value="QHB99445.1"/>
    <property type="molecule type" value="Genomic_DNA"/>
</dbReference>
<feature type="compositionally biased region" description="Acidic residues" evidence="1">
    <location>
        <begin position="185"/>
        <end position="197"/>
    </location>
</feature>
<evidence type="ECO:0000313" key="3">
    <source>
        <dbReference type="Proteomes" id="UP000463857"/>
    </source>
</evidence>
<dbReference type="InParanoid" id="A0A7L4YJP2"/>
<gene>
    <name evidence="2" type="ORF">EK0264_03555</name>
</gene>
<organism evidence="2 3">
    <name type="scientific">Epidermidibacterium keratini</name>
    <dbReference type="NCBI Taxonomy" id="1891644"/>
    <lineage>
        <taxon>Bacteria</taxon>
        <taxon>Bacillati</taxon>
        <taxon>Actinomycetota</taxon>
        <taxon>Actinomycetes</taxon>
        <taxon>Sporichthyales</taxon>
        <taxon>Sporichthyaceae</taxon>
        <taxon>Epidermidibacterium</taxon>
    </lineage>
</organism>
<dbReference type="Proteomes" id="UP000463857">
    <property type="component" value="Chromosome"/>
</dbReference>
<feature type="compositionally biased region" description="Basic and acidic residues" evidence="1">
    <location>
        <begin position="169"/>
        <end position="184"/>
    </location>
</feature>
<accession>A0A7L4YJP2</accession>
<dbReference type="RefSeq" id="WP_159542982.1">
    <property type="nucleotide sequence ID" value="NZ_CP047156.1"/>
</dbReference>
<evidence type="ECO:0000256" key="1">
    <source>
        <dbReference type="SAM" id="MobiDB-lite"/>
    </source>
</evidence>
<evidence type="ECO:0000313" key="2">
    <source>
        <dbReference type="EMBL" id="QHB99445.1"/>
    </source>
</evidence>
<dbReference type="KEGG" id="eke:EK0264_03555"/>
<feature type="region of interest" description="Disordered" evidence="1">
    <location>
        <begin position="113"/>
        <end position="197"/>
    </location>
</feature>
<proteinExistence type="predicted"/>
<dbReference type="OrthoDB" id="4533699at2"/>
<keyword evidence="3" id="KW-1185">Reference proteome</keyword>
<reference evidence="2 3" key="1">
    <citation type="journal article" date="2018" name="Int. J. Syst. Evol. Microbiol.">
        <title>Epidermidibacterium keratini gen. nov., sp. nov., a member of the family Sporichthyaceae, isolated from keratin epidermis.</title>
        <authorList>
            <person name="Lee D.G."/>
            <person name="Trujillo M.E."/>
            <person name="Kang S."/>
            <person name="Nam J.J."/>
            <person name="Kim Y.J."/>
        </authorList>
    </citation>
    <scope>NUCLEOTIDE SEQUENCE [LARGE SCALE GENOMIC DNA]</scope>
    <source>
        <strain evidence="2 3">EPI-7</strain>
    </source>
</reference>